<reference evidence="2 3" key="1">
    <citation type="submission" date="2019-05" db="EMBL/GenBank/DDBJ databases">
        <title>Another draft genome of Portunus trituberculatus and its Hox gene families provides insights of decapod evolution.</title>
        <authorList>
            <person name="Jeong J.-H."/>
            <person name="Song I."/>
            <person name="Kim S."/>
            <person name="Choi T."/>
            <person name="Kim D."/>
            <person name="Ryu S."/>
            <person name="Kim W."/>
        </authorList>
    </citation>
    <scope>NUCLEOTIDE SEQUENCE [LARGE SCALE GENOMIC DNA]</scope>
    <source>
        <tissue evidence="2">Muscle</tissue>
    </source>
</reference>
<organism evidence="2 3">
    <name type="scientific">Portunus trituberculatus</name>
    <name type="common">Swimming crab</name>
    <name type="synonym">Neptunus trituberculatus</name>
    <dbReference type="NCBI Taxonomy" id="210409"/>
    <lineage>
        <taxon>Eukaryota</taxon>
        <taxon>Metazoa</taxon>
        <taxon>Ecdysozoa</taxon>
        <taxon>Arthropoda</taxon>
        <taxon>Crustacea</taxon>
        <taxon>Multicrustacea</taxon>
        <taxon>Malacostraca</taxon>
        <taxon>Eumalacostraca</taxon>
        <taxon>Eucarida</taxon>
        <taxon>Decapoda</taxon>
        <taxon>Pleocyemata</taxon>
        <taxon>Brachyura</taxon>
        <taxon>Eubrachyura</taxon>
        <taxon>Portunoidea</taxon>
        <taxon>Portunidae</taxon>
        <taxon>Portuninae</taxon>
        <taxon>Portunus</taxon>
    </lineage>
</organism>
<name>A0A5B7EEU4_PORTR</name>
<feature type="region of interest" description="Disordered" evidence="1">
    <location>
        <begin position="15"/>
        <end position="34"/>
    </location>
</feature>
<protein>
    <submittedName>
        <fullName evidence="2">Uncharacterized protein</fullName>
    </submittedName>
</protein>
<evidence type="ECO:0000256" key="1">
    <source>
        <dbReference type="SAM" id="MobiDB-lite"/>
    </source>
</evidence>
<dbReference type="EMBL" id="VSRR010002518">
    <property type="protein sequence ID" value="MPC31857.1"/>
    <property type="molecule type" value="Genomic_DNA"/>
</dbReference>
<dbReference type="AlphaFoldDB" id="A0A5B7EEU4"/>
<gene>
    <name evidence="2" type="ORF">E2C01_025157</name>
</gene>
<proteinExistence type="predicted"/>
<evidence type="ECO:0000313" key="2">
    <source>
        <dbReference type="EMBL" id="MPC31857.1"/>
    </source>
</evidence>
<accession>A0A5B7EEU4</accession>
<dbReference type="Proteomes" id="UP000324222">
    <property type="component" value="Unassembled WGS sequence"/>
</dbReference>
<evidence type="ECO:0000313" key="3">
    <source>
        <dbReference type="Proteomes" id="UP000324222"/>
    </source>
</evidence>
<sequence length="80" mass="8490">MCQKVPVQLLVYSSQPSQRMYSSSSTTGKVSGTTSTYQGSSSISPAPTCLPGFLFYVLSSSRLSSTAMYTGQCCGGLWRA</sequence>
<comment type="caution">
    <text evidence="2">The sequence shown here is derived from an EMBL/GenBank/DDBJ whole genome shotgun (WGS) entry which is preliminary data.</text>
</comment>
<keyword evidence="3" id="KW-1185">Reference proteome</keyword>